<feature type="compositionally biased region" description="Basic and acidic residues" evidence="1">
    <location>
        <begin position="59"/>
        <end position="78"/>
    </location>
</feature>
<protein>
    <submittedName>
        <fullName evidence="2">Uncharacterized protein</fullName>
    </submittedName>
</protein>
<proteinExistence type="predicted"/>
<dbReference type="EMBL" id="BTSX01000002">
    <property type="protein sequence ID" value="GMS85642.1"/>
    <property type="molecule type" value="Genomic_DNA"/>
</dbReference>
<feature type="region of interest" description="Disordered" evidence="1">
    <location>
        <begin position="59"/>
        <end position="83"/>
    </location>
</feature>
<name>A0AAV5SS86_9BILA</name>
<evidence type="ECO:0000313" key="3">
    <source>
        <dbReference type="Proteomes" id="UP001432027"/>
    </source>
</evidence>
<comment type="caution">
    <text evidence="2">The sequence shown here is derived from an EMBL/GenBank/DDBJ whole genome shotgun (WGS) entry which is preliminary data.</text>
</comment>
<gene>
    <name evidence="2" type="ORF">PENTCL1PPCAC_7817</name>
</gene>
<organism evidence="2 3">
    <name type="scientific">Pristionchus entomophagus</name>
    <dbReference type="NCBI Taxonomy" id="358040"/>
    <lineage>
        <taxon>Eukaryota</taxon>
        <taxon>Metazoa</taxon>
        <taxon>Ecdysozoa</taxon>
        <taxon>Nematoda</taxon>
        <taxon>Chromadorea</taxon>
        <taxon>Rhabditida</taxon>
        <taxon>Rhabditina</taxon>
        <taxon>Diplogasteromorpha</taxon>
        <taxon>Diplogasteroidea</taxon>
        <taxon>Neodiplogasteridae</taxon>
        <taxon>Pristionchus</taxon>
    </lineage>
</organism>
<reference evidence="2" key="1">
    <citation type="submission" date="2023-10" db="EMBL/GenBank/DDBJ databases">
        <title>Genome assembly of Pristionchus species.</title>
        <authorList>
            <person name="Yoshida K."/>
            <person name="Sommer R.J."/>
        </authorList>
    </citation>
    <scope>NUCLEOTIDE SEQUENCE</scope>
    <source>
        <strain evidence="2">RS0144</strain>
    </source>
</reference>
<dbReference type="AlphaFoldDB" id="A0AAV5SS86"/>
<feature type="region of interest" description="Disordered" evidence="1">
    <location>
        <begin position="193"/>
        <end position="228"/>
    </location>
</feature>
<accession>A0AAV5SS86</accession>
<evidence type="ECO:0000256" key="1">
    <source>
        <dbReference type="SAM" id="MobiDB-lite"/>
    </source>
</evidence>
<feature type="non-terminal residue" evidence="2">
    <location>
        <position position="228"/>
    </location>
</feature>
<sequence length="228" mass="27373">QLEHAFHEKTAVERSAHEEKMRLEREKSEVLIEKSEENLRLVQESNDRQRILLREAEEKRFENEKSSREAELRLRQENEQQSAMERVAAREREERAQMEIMRAIHDANRGVSEMKDKAHAEITQLIMENQKRKDELMKDNLMMIKAKDAANTQTLDKLTTNFQSQVKEAQDLAKQREDVLHFERKAVDEKYRKDMENMSKMSKEERVKMTNDYHKMIKDKDEELNRNQ</sequence>
<keyword evidence="3" id="KW-1185">Reference proteome</keyword>
<feature type="non-terminal residue" evidence="2">
    <location>
        <position position="1"/>
    </location>
</feature>
<feature type="region of interest" description="Disordered" evidence="1">
    <location>
        <begin position="1"/>
        <end position="21"/>
    </location>
</feature>
<evidence type="ECO:0000313" key="2">
    <source>
        <dbReference type="EMBL" id="GMS85642.1"/>
    </source>
</evidence>
<dbReference type="Proteomes" id="UP001432027">
    <property type="component" value="Unassembled WGS sequence"/>
</dbReference>